<keyword evidence="3" id="KW-1185">Reference proteome</keyword>
<accession>A0A5C6B553</accession>
<evidence type="ECO:0000313" key="2">
    <source>
        <dbReference type="EMBL" id="TWU06406.1"/>
    </source>
</evidence>
<keyword evidence="1" id="KW-1133">Transmembrane helix</keyword>
<gene>
    <name evidence="2" type="ORF">Pla52n_21270</name>
</gene>
<evidence type="ECO:0000313" key="3">
    <source>
        <dbReference type="Proteomes" id="UP000320176"/>
    </source>
</evidence>
<keyword evidence="1" id="KW-0472">Membrane</keyword>
<evidence type="ECO:0000256" key="1">
    <source>
        <dbReference type="SAM" id="Phobius"/>
    </source>
</evidence>
<comment type="caution">
    <text evidence="2">The sequence shown here is derived from an EMBL/GenBank/DDBJ whole genome shotgun (WGS) entry which is preliminary data.</text>
</comment>
<reference evidence="2 3" key="1">
    <citation type="submission" date="2019-02" db="EMBL/GenBank/DDBJ databases">
        <title>Deep-cultivation of Planctomycetes and their phenomic and genomic characterization uncovers novel biology.</title>
        <authorList>
            <person name="Wiegand S."/>
            <person name="Jogler M."/>
            <person name="Boedeker C."/>
            <person name="Pinto D."/>
            <person name="Vollmers J."/>
            <person name="Rivas-Marin E."/>
            <person name="Kohn T."/>
            <person name="Peeters S.H."/>
            <person name="Heuer A."/>
            <person name="Rast P."/>
            <person name="Oberbeckmann S."/>
            <person name="Bunk B."/>
            <person name="Jeske O."/>
            <person name="Meyerdierks A."/>
            <person name="Storesund J.E."/>
            <person name="Kallscheuer N."/>
            <person name="Luecker S."/>
            <person name="Lage O.M."/>
            <person name="Pohl T."/>
            <person name="Merkel B.J."/>
            <person name="Hornburger P."/>
            <person name="Mueller R.-W."/>
            <person name="Bruemmer F."/>
            <person name="Labrenz M."/>
            <person name="Spormann A.M."/>
            <person name="Op Den Camp H."/>
            <person name="Overmann J."/>
            <person name="Amann R."/>
            <person name="Jetten M.S.M."/>
            <person name="Mascher T."/>
            <person name="Medema M.H."/>
            <person name="Devos D.P."/>
            <person name="Kaster A.-K."/>
            <person name="Ovreas L."/>
            <person name="Rohde M."/>
            <person name="Galperin M.Y."/>
            <person name="Jogler C."/>
        </authorList>
    </citation>
    <scope>NUCLEOTIDE SEQUENCE [LARGE SCALE GENOMIC DNA]</scope>
    <source>
        <strain evidence="2 3">Pla52n</strain>
    </source>
</reference>
<protein>
    <submittedName>
        <fullName evidence="2">Uncharacterized protein</fullName>
    </submittedName>
</protein>
<sequence length="98" mass="11254">MIENKDHAPRYRPVQATAIGCFFALVVAFVTAVLLLLNGSLVLALLNRVAKDLPMWMRRPGFLQFALFSLPVVLVVLEWILFDYLRSLFRKREMDTEG</sequence>
<organism evidence="2 3">
    <name type="scientific">Stieleria varia</name>
    <dbReference type="NCBI Taxonomy" id="2528005"/>
    <lineage>
        <taxon>Bacteria</taxon>
        <taxon>Pseudomonadati</taxon>
        <taxon>Planctomycetota</taxon>
        <taxon>Planctomycetia</taxon>
        <taxon>Pirellulales</taxon>
        <taxon>Pirellulaceae</taxon>
        <taxon>Stieleria</taxon>
    </lineage>
</organism>
<name>A0A5C6B553_9BACT</name>
<dbReference type="RefSeq" id="WP_146519490.1">
    <property type="nucleotide sequence ID" value="NZ_CP151726.1"/>
</dbReference>
<feature type="transmembrane region" description="Helical" evidence="1">
    <location>
        <begin position="21"/>
        <end position="45"/>
    </location>
</feature>
<keyword evidence="1" id="KW-0812">Transmembrane</keyword>
<dbReference type="EMBL" id="SJPN01000002">
    <property type="protein sequence ID" value="TWU06406.1"/>
    <property type="molecule type" value="Genomic_DNA"/>
</dbReference>
<dbReference type="Proteomes" id="UP000320176">
    <property type="component" value="Unassembled WGS sequence"/>
</dbReference>
<dbReference type="OrthoDB" id="281780at2"/>
<dbReference type="AlphaFoldDB" id="A0A5C6B553"/>
<proteinExistence type="predicted"/>
<feature type="transmembrane region" description="Helical" evidence="1">
    <location>
        <begin position="65"/>
        <end position="85"/>
    </location>
</feature>